<organism evidence="2 3">
    <name type="scientific">Trichogramma kaykai</name>
    <dbReference type="NCBI Taxonomy" id="54128"/>
    <lineage>
        <taxon>Eukaryota</taxon>
        <taxon>Metazoa</taxon>
        <taxon>Ecdysozoa</taxon>
        <taxon>Arthropoda</taxon>
        <taxon>Hexapoda</taxon>
        <taxon>Insecta</taxon>
        <taxon>Pterygota</taxon>
        <taxon>Neoptera</taxon>
        <taxon>Endopterygota</taxon>
        <taxon>Hymenoptera</taxon>
        <taxon>Apocrita</taxon>
        <taxon>Proctotrupomorpha</taxon>
        <taxon>Chalcidoidea</taxon>
        <taxon>Trichogrammatidae</taxon>
        <taxon>Trichogramma</taxon>
    </lineage>
</organism>
<feature type="region of interest" description="Disordered" evidence="1">
    <location>
        <begin position="1"/>
        <end position="35"/>
    </location>
</feature>
<feature type="region of interest" description="Disordered" evidence="1">
    <location>
        <begin position="148"/>
        <end position="209"/>
    </location>
</feature>
<proteinExistence type="predicted"/>
<evidence type="ECO:0000256" key="1">
    <source>
        <dbReference type="SAM" id="MobiDB-lite"/>
    </source>
</evidence>
<evidence type="ECO:0008006" key="4">
    <source>
        <dbReference type="Google" id="ProtNLM"/>
    </source>
</evidence>
<gene>
    <name evidence="2" type="ORF">TKK_008438</name>
</gene>
<feature type="compositionally biased region" description="Basic residues" evidence="1">
    <location>
        <begin position="197"/>
        <end position="209"/>
    </location>
</feature>
<comment type="caution">
    <text evidence="2">The sequence shown here is derived from an EMBL/GenBank/DDBJ whole genome shotgun (WGS) entry which is preliminary data.</text>
</comment>
<dbReference type="EMBL" id="JBJJXI010000060">
    <property type="protein sequence ID" value="KAL3398238.1"/>
    <property type="molecule type" value="Genomic_DNA"/>
</dbReference>
<dbReference type="PANTHER" id="PTHR19446">
    <property type="entry name" value="REVERSE TRANSCRIPTASES"/>
    <property type="match status" value="1"/>
</dbReference>
<accession>A0ABD2WZT6</accession>
<keyword evidence="3" id="KW-1185">Reference proteome</keyword>
<dbReference type="AlphaFoldDB" id="A0ABD2WZT6"/>
<feature type="compositionally biased region" description="Polar residues" evidence="1">
    <location>
        <begin position="24"/>
        <end position="35"/>
    </location>
</feature>
<feature type="region of interest" description="Disordered" evidence="1">
    <location>
        <begin position="544"/>
        <end position="596"/>
    </location>
</feature>
<evidence type="ECO:0000313" key="2">
    <source>
        <dbReference type="EMBL" id="KAL3398238.1"/>
    </source>
</evidence>
<name>A0ABD2WZT6_9HYME</name>
<protein>
    <recommendedName>
        <fullName evidence="4">Reverse transcriptase domain-containing protein</fullName>
    </recommendedName>
</protein>
<evidence type="ECO:0000313" key="3">
    <source>
        <dbReference type="Proteomes" id="UP001627154"/>
    </source>
</evidence>
<sequence length="596" mass="64503">MSDGQREQQAPKSARGDGAKSRSKNGSQLPLPTKIGSSPLMTAAAITRKILGAPLVASKDALYLTDEDYATGGCEEKWARIEGLVSGLASFIEPKGNLHKEIVRYTACLVKVVSVFKKTNKSLGPAPPSTADKAVCTFPIFSVGATSKRPAMSPPATYATPKRRAATAASRQKDEITTKISHQDQPATMVGSAHPRQQPKPRPAQRRVHHRPDAIMIKAEDATTYADILRTLKSDAALQQSVGSSVQYIRRIAAGALVLQLRKGVENAPSLGAEVDKVLGDVATASAIQHTSMVKIRDLEECATRTDCFSAVVSGASVAPGTAEDMASSIMDVITGACDASMTKANPRRRREPVYWWTAEIADHRRSCLRARRLFQRSRGRQDEEAHSANYASASRLLRVAIKASKRRCWRQLCDEVDSDICSKPYRIAISRLKCPQTRQPGSPLLVRGAVAALFPRVPSGPAFQLPRRAGELVPAVTLGELKRAQSRIRERSAPGLDGVPNLALKLAIAAHSDIFLKVYTTCLETGVFPSSWKRQRLVLLPKPGKAPDESSAVHAGHGGQDSQENHMRPAGGFYRETRRSLGATVRLPDGPGDQR</sequence>
<dbReference type="Proteomes" id="UP001627154">
    <property type="component" value="Unassembled WGS sequence"/>
</dbReference>
<reference evidence="2 3" key="1">
    <citation type="journal article" date="2024" name="bioRxiv">
        <title>A reference genome for Trichogramma kaykai: A tiny desert-dwelling parasitoid wasp with competing sex-ratio distorters.</title>
        <authorList>
            <person name="Culotta J."/>
            <person name="Lindsey A.R."/>
        </authorList>
    </citation>
    <scope>NUCLEOTIDE SEQUENCE [LARGE SCALE GENOMIC DNA]</scope>
    <source>
        <strain evidence="2 3">KSX58</strain>
    </source>
</reference>